<evidence type="ECO:0000313" key="4">
    <source>
        <dbReference type="EMBL" id="GAG70275.1"/>
    </source>
</evidence>
<dbReference type="InterPro" id="IPR001763">
    <property type="entry name" value="Rhodanese-like_dom"/>
</dbReference>
<dbReference type="SUPFAM" id="SSF55424">
    <property type="entry name" value="FAD/NAD-linked reductases, dimerisation (C-terminal) domain"/>
    <property type="match status" value="1"/>
</dbReference>
<sequence>MAIGVKPENRLAKDAGLEIGPRGHIVVDEQMKTSDASIFAVGDAVQVKNLITNQPIAIPLAGPANKQGRIVADVIAGRDSKYNGILGASVVKVFDLTVSSVGLSEKQLTQLDLNYEKIYIHPNNHAGYYPGATPITIKLLFEVPSGKILGAQAVGGSGTEKRIDVISTVIKFKGTVFDLEELELTYAPPFGSAKDPVNMAGFVASNVLRGDMPIWHWHEIEKIRANNSFFLDVRTLEEYQIGTIKGATNISDLELRNRLEEVPKDKNIYVICEVGFRGYLSTRLLIQKGYHVKNLSGGYKLYKTAIATTEEIAAECGASEEIIEEMIERKSTVSDDYIEVDACGLSCPGPLNALIKSLEKLPEDKKLRIYSTDPGFKASVEAYAELNEAVTLLYLGKEQGKLVATLEKSPVLPLYSCGVL</sequence>
<dbReference type="GO" id="GO:0016491">
    <property type="term" value="F:oxidoreductase activity"/>
    <property type="evidence" value="ECO:0007669"/>
    <property type="project" value="InterPro"/>
</dbReference>
<dbReference type="InterPro" id="IPR036868">
    <property type="entry name" value="TusA-like_sf"/>
</dbReference>
<dbReference type="InterPro" id="IPR023753">
    <property type="entry name" value="FAD/NAD-binding_dom"/>
</dbReference>
<dbReference type="PROSITE" id="PS50206">
    <property type="entry name" value="RHODANESE_3"/>
    <property type="match status" value="1"/>
</dbReference>
<dbReference type="Gene3D" id="3.40.250.10">
    <property type="entry name" value="Rhodanese-like domain"/>
    <property type="match status" value="1"/>
</dbReference>
<name>X0ZKT3_9ZZZZ</name>
<reference evidence="4" key="1">
    <citation type="journal article" date="2014" name="Front. Microbiol.">
        <title>High frequency of phylogenetically diverse reductive dehalogenase-homologous genes in deep subseafloor sedimentary metagenomes.</title>
        <authorList>
            <person name="Kawai M."/>
            <person name="Futagami T."/>
            <person name="Toyoda A."/>
            <person name="Takaki Y."/>
            <person name="Nishi S."/>
            <person name="Hori S."/>
            <person name="Arai W."/>
            <person name="Tsubouchi T."/>
            <person name="Morono Y."/>
            <person name="Uchiyama I."/>
            <person name="Ito T."/>
            <person name="Fujiyama A."/>
            <person name="Inagaki F."/>
            <person name="Takami H."/>
        </authorList>
    </citation>
    <scope>NUCLEOTIDE SEQUENCE</scope>
    <source>
        <strain evidence="4">Expedition CK06-06</strain>
    </source>
</reference>
<dbReference type="Gene3D" id="3.50.50.60">
    <property type="entry name" value="FAD/NAD(P)-binding domain"/>
    <property type="match status" value="1"/>
</dbReference>
<dbReference type="InterPro" id="IPR050229">
    <property type="entry name" value="GlpE_sulfurtransferase"/>
</dbReference>
<dbReference type="Pfam" id="PF01206">
    <property type="entry name" value="TusA"/>
    <property type="match status" value="1"/>
</dbReference>
<dbReference type="PANTHER" id="PTHR43031:SF1">
    <property type="entry name" value="PYRIDINE NUCLEOTIDE-DISULPHIDE OXIDOREDUCTASE"/>
    <property type="match status" value="1"/>
</dbReference>
<dbReference type="SMART" id="SM00450">
    <property type="entry name" value="RHOD"/>
    <property type="match status" value="1"/>
</dbReference>
<accession>X0ZKT3</accession>
<dbReference type="SUPFAM" id="SSF52821">
    <property type="entry name" value="Rhodanese/Cell cycle control phosphatase"/>
    <property type="match status" value="1"/>
</dbReference>
<dbReference type="SUPFAM" id="SSF64307">
    <property type="entry name" value="SirA-like"/>
    <property type="match status" value="1"/>
</dbReference>
<keyword evidence="1" id="KW-0285">Flavoprotein</keyword>
<dbReference type="Pfam" id="PF07992">
    <property type="entry name" value="Pyr_redox_2"/>
    <property type="match status" value="1"/>
</dbReference>
<dbReference type="Gene3D" id="3.30.110.40">
    <property type="entry name" value="TusA-like domain"/>
    <property type="match status" value="1"/>
</dbReference>
<dbReference type="InterPro" id="IPR036873">
    <property type="entry name" value="Rhodanese-like_dom_sf"/>
</dbReference>
<keyword evidence="2" id="KW-0274">FAD</keyword>
<organism evidence="4">
    <name type="scientific">marine sediment metagenome</name>
    <dbReference type="NCBI Taxonomy" id="412755"/>
    <lineage>
        <taxon>unclassified sequences</taxon>
        <taxon>metagenomes</taxon>
        <taxon>ecological metagenomes</taxon>
    </lineage>
</organism>
<feature type="domain" description="Rhodanese" evidence="3">
    <location>
        <begin position="224"/>
        <end position="311"/>
    </location>
</feature>
<dbReference type="AlphaFoldDB" id="X0ZKT3"/>
<feature type="non-terminal residue" evidence="4">
    <location>
        <position position="420"/>
    </location>
</feature>
<dbReference type="InterPro" id="IPR001455">
    <property type="entry name" value="TusA-like"/>
</dbReference>
<protein>
    <recommendedName>
        <fullName evidence="3">Rhodanese domain-containing protein</fullName>
    </recommendedName>
</protein>
<comment type="caution">
    <text evidence="4">The sequence shown here is derived from an EMBL/GenBank/DDBJ whole genome shotgun (WGS) entry which is preliminary data.</text>
</comment>
<dbReference type="Gene3D" id="3.30.390.30">
    <property type="match status" value="1"/>
</dbReference>
<evidence type="ECO:0000259" key="3">
    <source>
        <dbReference type="PROSITE" id="PS50206"/>
    </source>
</evidence>
<dbReference type="Pfam" id="PF00581">
    <property type="entry name" value="Rhodanese"/>
    <property type="match status" value="1"/>
</dbReference>
<dbReference type="InterPro" id="IPR016156">
    <property type="entry name" value="FAD/NAD-linked_Rdtase_dimer_sf"/>
</dbReference>
<dbReference type="EMBL" id="BART01008201">
    <property type="protein sequence ID" value="GAG70275.1"/>
    <property type="molecule type" value="Genomic_DNA"/>
</dbReference>
<evidence type="ECO:0000256" key="1">
    <source>
        <dbReference type="ARBA" id="ARBA00022630"/>
    </source>
</evidence>
<gene>
    <name evidence="4" type="ORF">S01H4_18489</name>
</gene>
<proteinExistence type="predicted"/>
<dbReference type="PANTHER" id="PTHR43031">
    <property type="entry name" value="FAD-DEPENDENT OXIDOREDUCTASE"/>
    <property type="match status" value="1"/>
</dbReference>
<dbReference type="InterPro" id="IPR036188">
    <property type="entry name" value="FAD/NAD-bd_sf"/>
</dbReference>
<dbReference type="SUPFAM" id="SSF51905">
    <property type="entry name" value="FAD/NAD(P)-binding domain"/>
    <property type="match status" value="1"/>
</dbReference>
<dbReference type="InterPro" id="IPR004099">
    <property type="entry name" value="Pyr_nucl-diS_OxRdtase_dimer"/>
</dbReference>
<evidence type="ECO:0000256" key="2">
    <source>
        <dbReference type="ARBA" id="ARBA00022827"/>
    </source>
</evidence>
<dbReference type="Pfam" id="PF02852">
    <property type="entry name" value="Pyr_redox_dim"/>
    <property type="match status" value="1"/>
</dbReference>